<keyword evidence="9" id="KW-1185">Reference proteome</keyword>
<comment type="similarity">
    <text evidence="6">Belongs to the protein kinase superfamily.</text>
</comment>
<keyword evidence="3" id="KW-0418">Kinase</keyword>
<evidence type="ECO:0000313" key="8">
    <source>
        <dbReference type="EMBL" id="KAK8897914.1"/>
    </source>
</evidence>
<dbReference type="InterPro" id="IPR011009">
    <property type="entry name" value="Kinase-like_dom_sf"/>
</dbReference>
<dbReference type="SUPFAM" id="SSF56112">
    <property type="entry name" value="Protein kinase-like (PK-like)"/>
    <property type="match status" value="1"/>
</dbReference>
<keyword evidence="6" id="KW-0723">Serine/threonine-protein kinase</keyword>
<gene>
    <name evidence="8" type="ORF">M9Y10_000146</name>
</gene>
<evidence type="ECO:0000313" key="9">
    <source>
        <dbReference type="Proteomes" id="UP001470230"/>
    </source>
</evidence>
<dbReference type="PROSITE" id="PS00107">
    <property type="entry name" value="PROTEIN_KINASE_ATP"/>
    <property type="match status" value="1"/>
</dbReference>
<dbReference type="Proteomes" id="UP001470230">
    <property type="component" value="Unassembled WGS sequence"/>
</dbReference>
<evidence type="ECO:0000256" key="2">
    <source>
        <dbReference type="ARBA" id="ARBA00022741"/>
    </source>
</evidence>
<evidence type="ECO:0000256" key="1">
    <source>
        <dbReference type="ARBA" id="ARBA00022679"/>
    </source>
</evidence>
<proteinExistence type="inferred from homology"/>
<feature type="domain" description="Protein kinase" evidence="7">
    <location>
        <begin position="11"/>
        <end position="258"/>
    </location>
</feature>
<keyword evidence="4 5" id="KW-0067">ATP-binding</keyword>
<protein>
    <recommendedName>
        <fullName evidence="7">Protein kinase domain-containing protein</fullName>
    </recommendedName>
</protein>
<keyword evidence="2 5" id="KW-0547">Nucleotide-binding</keyword>
<dbReference type="InterPro" id="IPR008271">
    <property type="entry name" value="Ser/Thr_kinase_AS"/>
</dbReference>
<name>A0ABR2L3G6_9EUKA</name>
<dbReference type="PANTHER" id="PTHR24348:SF22">
    <property type="entry name" value="NON-SPECIFIC SERINE_THREONINE PROTEIN KINASE"/>
    <property type="match status" value="1"/>
</dbReference>
<feature type="binding site" evidence="5">
    <location>
        <position position="40"/>
    </location>
    <ligand>
        <name>ATP</name>
        <dbReference type="ChEBI" id="CHEBI:30616"/>
    </ligand>
</feature>
<dbReference type="PROSITE" id="PS50011">
    <property type="entry name" value="PROTEIN_KINASE_DOM"/>
    <property type="match status" value="1"/>
</dbReference>
<dbReference type="SMART" id="SM00220">
    <property type="entry name" value="S_TKc"/>
    <property type="match status" value="1"/>
</dbReference>
<dbReference type="InterPro" id="IPR045269">
    <property type="entry name" value="Atg1-like"/>
</dbReference>
<dbReference type="InterPro" id="IPR000719">
    <property type="entry name" value="Prot_kinase_dom"/>
</dbReference>
<evidence type="ECO:0000256" key="6">
    <source>
        <dbReference type="RuleBase" id="RU000304"/>
    </source>
</evidence>
<reference evidence="8 9" key="1">
    <citation type="submission" date="2024-04" db="EMBL/GenBank/DDBJ databases">
        <title>Tritrichomonas musculus Genome.</title>
        <authorList>
            <person name="Alves-Ferreira E."/>
            <person name="Grigg M."/>
            <person name="Lorenzi H."/>
            <person name="Galac M."/>
        </authorList>
    </citation>
    <scope>NUCLEOTIDE SEQUENCE [LARGE SCALE GENOMIC DNA]</scope>
    <source>
        <strain evidence="8 9">EAF2021</strain>
    </source>
</reference>
<dbReference type="EMBL" id="JAPFFF010000001">
    <property type="protein sequence ID" value="KAK8897914.1"/>
    <property type="molecule type" value="Genomic_DNA"/>
</dbReference>
<dbReference type="Gene3D" id="1.10.510.10">
    <property type="entry name" value="Transferase(Phosphotransferase) domain 1"/>
    <property type="match status" value="1"/>
</dbReference>
<dbReference type="Pfam" id="PF00069">
    <property type="entry name" value="Pkinase"/>
    <property type="match status" value="1"/>
</dbReference>
<organism evidence="8 9">
    <name type="scientific">Tritrichomonas musculus</name>
    <dbReference type="NCBI Taxonomy" id="1915356"/>
    <lineage>
        <taxon>Eukaryota</taxon>
        <taxon>Metamonada</taxon>
        <taxon>Parabasalia</taxon>
        <taxon>Tritrichomonadida</taxon>
        <taxon>Tritrichomonadidae</taxon>
        <taxon>Tritrichomonas</taxon>
    </lineage>
</organism>
<accession>A0ABR2L3G6</accession>
<evidence type="ECO:0000256" key="5">
    <source>
        <dbReference type="PROSITE-ProRule" id="PRU10141"/>
    </source>
</evidence>
<comment type="caution">
    <text evidence="8">The sequence shown here is derived from an EMBL/GenBank/DDBJ whole genome shotgun (WGS) entry which is preliminary data.</text>
</comment>
<evidence type="ECO:0000259" key="7">
    <source>
        <dbReference type="PROSITE" id="PS50011"/>
    </source>
</evidence>
<dbReference type="PROSITE" id="PS00108">
    <property type="entry name" value="PROTEIN_KINASE_ST"/>
    <property type="match status" value="1"/>
</dbReference>
<dbReference type="InterPro" id="IPR017441">
    <property type="entry name" value="Protein_kinase_ATP_BS"/>
</dbReference>
<dbReference type="PANTHER" id="PTHR24348">
    <property type="entry name" value="SERINE/THREONINE-PROTEIN KINASE UNC-51-RELATED"/>
    <property type="match status" value="1"/>
</dbReference>
<evidence type="ECO:0000256" key="4">
    <source>
        <dbReference type="ARBA" id="ARBA00022840"/>
    </source>
</evidence>
<sequence>MEIEHPQLGIFIVQEEIGRGSFAKVYLARHSILQYPVAIKIFDDSNNKNNIHSTFNITKSIVHPLICQDFDLIKTKDGKDCLFMEYVQGKTLLEYANKKGTLPMQEIQKIFGQLILAIDYLHMHDIIHRDLKCENVMIDGGKNVRLIDLNFSCPNYDSHTTLCGSPGYIAPEIIEEKKYNNSIDIWSLGVIIYAITFGKLPFENKNYSVLFKLITTVNPSFPNNPIVSSDLVDLIKKMLIKNPDNRIKIKEIKEHPFFSSGIDVDKYDFDKELVDFHYSNQISSKVPEIQIFQQMKLSNDESIKAIDEIKAGKITYNSLTYKILYKQLITHSKSKHSPRFILSPVHNKCRKAYSESDLPILSDSIKIEKRPSLVHFSKASQSENYIHTKVAKQIGPSMLINGRVQYRRFSSMAAPLTSLGKKNIINVKIPSITNANNNFTEKKLNSMHITLPQTFEEN</sequence>
<evidence type="ECO:0000256" key="3">
    <source>
        <dbReference type="ARBA" id="ARBA00022777"/>
    </source>
</evidence>
<keyword evidence="1" id="KW-0808">Transferase</keyword>